<dbReference type="SUPFAM" id="SSF55729">
    <property type="entry name" value="Acyl-CoA N-acyltransferases (Nat)"/>
    <property type="match status" value="1"/>
</dbReference>
<sequence length="106" mass="12556">MIRSVFSSDAVEICEIYNHYVKSSAITFEEIEVSREDMRLRIAGVTAELPWIVFYENERILGYAYASEWKLRCAYKFSVETTVYSFGCNRQRNWHKIVSRIDRKAN</sequence>
<dbReference type="KEGG" id="mbas:ALGA_1039"/>
<keyword evidence="2" id="KW-1185">Reference proteome</keyword>
<dbReference type="EMBL" id="AP018042">
    <property type="protein sequence ID" value="BAX79425.1"/>
    <property type="molecule type" value="Genomic_DNA"/>
</dbReference>
<dbReference type="GO" id="GO:0016740">
    <property type="term" value="F:transferase activity"/>
    <property type="evidence" value="ECO:0007669"/>
    <property type="project" value="UniProtKB-KW"/>
</dbReference>
<name>A0A1Y1CGG8_9BACT</name>
<evidence type="ECO:0000313" key="2">
    <source>
        <dbReference type="Proteomes" id="UP000218267"/>
    </source>
</evidence>
<accession>A0A1Y1CGG8</accession>
<dbReference type="InterPro" id="IPR016181">
    <property type="entry name" value="Acyl_CoA_acyltransferase"/>
</dbReference>
<dbReference type="AlphaFoldDB" id="A0A1Y1CGG8"/>
<dbReference type="Gene3D" id="3.40.630.30">
    <property type="match status" value="1"/>
</dbReference>
<dbReference type="Pfam" id="PF13420">
    <property type="entry name" value="Acetyltransf_4"/>
    <property type="match status" value="1"/>
</dbReference>
<evidence type="ECO:0000313" key="1">
    <source>
        <dbReference type="EMBL" id="BAX79425.1"/>
    </source>
</evidence>
<gene>
    <name evidence="1" type="ORF">ALGA_1039</name>
</gene>
<organism evidence="1 2">
    <name type="scientific">Labilibaculum antarcticum</name>
    <dbReference type="NCBI Taxonomy" id="1717717"/>
    <lineage>
        <taxon>Bacteria</taxon>
        <taxon>Pseudomonadati</taxon>
        <taxon>Bacteroidota</taxon>
        <taxon>Bacteroidia</taxon>
        <taxon>Marinilabiliales</taxon>
        <taxon>Marinifilaceae</taxon>
        <taxon>Labilibaculum</taxon>
    </lineage>
</organism>
<reference evidence="2" key="2">
    <citation type="journal article" date="2020" name="Antonie Van Leeuwenhoek">
        <title>Labilibaculum antarcticum sp. nov., a novel facultative anaerobic, psychrotorelant bacterium isolated from marine sediment of Antarctica.</title>
        <authorList>
            <person name="Watanabe M."/>
            <person name="Kojima H."/>
            <person name="Fukui M."/>
        </authorList>
    </citation>
    <scope>NUCLEOTIDE SEQUENCE [LARGE SCALE GENOMIC DNA]</scope>
    <source>
        <strain evidence="2">SPP2</strain>
    </source>
</reference>
<protein>
    <submittedName>
        <fullName evidence="1">Phosphinothricin acetyltransferase</fullName>
    </submittedName>
</protein>
<reference evidence="1 2" key="1">
    <citation type="journal article" date="2018" name="Mar. Genomics">
        <title>Complete genome sequence of Marinifilaceae bacterium strain SPP2, isolated from the Antarctic marine sediment.</title>
        <authorList>
            <person name="Watanabe M."/>
            <person name="Kojima H."/>
            <person name="Fukui M."/>
        </authorList>
    </citation>
    <scope>NUCLEOTIDE SEQUENCE [LARGE SCALE GENOMIC DNA]</scope>
    <source>
        <strain evidence="1 2">SPP2</strain>
    </source>
</reference>
<proteinExistence type="predicted"/>
<keyword evidence="1" id="KW-0808">Transferase</keyword>
<dbReference type="Proteomes" id="UP000218267">
    <property type="component" value="Chromosome"/>
</dbReference>